<evidence type="ECO:0000256" key="5">
    <source>
        <dbReference type="RuleBase" id="RU367021"/>
    </source>
</evidence>
<dbReference type="SUPFAM" id="SSF51161">
    <property type="entry name" value="Trimeric LpxA-like enzymes"/>
    <property type="match status" value="1"/>
</dbReference>
<dbReference type="SMART" id="SM01266">
    <property type="entry name" value="Mac"/>
    <property type="match status" value="1"/>
</dbReference>
<sequence length="101" mass="11220">MSISVRERMNLGLLYTDHCEGLPEERCAGKELAYDYNMTRPSEETRRRELLPKLFDSVGRNSVSGASSAVTKSIPPKVVAVGVPCRVLCEISEADKATFRE</sequence>
<name>A0AAW9CAQ0_KLUCR</name>
<accession>A0AAW9CAQ0</accession>
<reference evidence="7" key="1">
    <citation type="journal article" date="2023" name="J Glob Antimicrob Resist">
        <title>Emergence of NDM-1 and KPC-3 carbapenemases in Kluyvera cryocrescens: Investigating genetic heterogeneity and acquisition routes of blaNDM-1 in Enterobacterales species in Portugal.</title>
        <authorList>
            <person name="Loiodice M."/>
            <person name="Ribeiro M."/>
            <person name="Peixe L."/>
            <person name="Novais A."/>
        </authorList>
    </citation>
    <scope>NUCLEOTIDE SEQUENCE</scope>
    <source>
        <strain evidence="7">K629</strain>
    </source>
</reference>
<protein>
    <recommendedName>
        <fullName evidence="5">Acetyltransferase</fullName>
        <ecNumber evidence="5">2.3.1.-</ecNumber>
    </recommendedName>
</protein>
<dbReference type="PANTHER" id="PTHR43017:SF1">
    <property type="entry name" value="ACETYLTRANSFERASE YJL218W-RELATED"/>
    <property type="match status" value="1"/>
</dbReference>
<dbReference type="InterPro" id="IPR024688">
    <property type="entry name" value="Mac_dom"/>
</dbReference>
<proteinExistence type="inferred from homology"/>
<keyword evidence="3" id="KW-0677">Repeat</keyword>
<dbReference type="Proteomes" id="UP001276300">
    <property type="component" value="Unassembled WGS sequence"/>
</dbReference>
<evidence type="ECO:0000313" key="7">
    <source>
        <dbReference type="EMBL" id="MDW3779281.1"/>
    </source>
</evidence>
<dbReference type="Gene3D" id="2.160.10.10">
    <property type="entry name" value="Hexapeptide repeat proteins"/>
    <property type="match status" value="1"/>
</dbReference>
<dbReference type="Pfam" id="PF12464">
    <property type="entry name" value="Mac"/>
    <property type="match status" value="1"/>
</dbReference>
<dbReference type="InterPro" id="IPR039369">
    <property type="entry name" value="LacA-like"/>
</dbReference>
<gene>
    <name evidence="7" type="ORF">QWU01_20965</name>
</gene>
<dbReference type="EC" id="2.3.1.-" evidence="5"/>
<evidence type="ECO:0000256" key="3">
    <source>
        <dbReference type="ARBA" id="ARBA00022737"/>
    </source>
</evidence>
<dbReference type="AlphaFoldDB" id="A0AAW9CAQ0"/>
<evidence type="ECO:0000256" key="1">
    <source>
        <dbReference type="ARBA" id="ARBA00007274"/>
    </source>
</evidence>
<evidence type="ECO:0000256" key="2">
    <source>
        <dbReference type="ARBA" id="ARBA00022679"/>
    </source>
</evidence>
<comment type="similarity">
    <text evidence="1 5">Belongs to the transferase hexapeptide repeat family.</text>
</comment>
<dbReference type="GO" id="GO:0008870">
    <property type="term" value="F:galactoside O-acetyltransferase activity"/>
    <property type="evidence" value="ECO:0007669"/>
    <property type="project" value="TreeGrafter"/>
</dbReference>
<evidence type="ECO:0000256" key="4">
    <source>
        <dbReference type="ARBA" id="ARBA00023315"/>
    </source>
</evidence>
<evidence type="ECO:0000313" key="8">
    <source>
        <dbReference type="Proteomes" id="UP001276300"/>
    </source>
</evidence>
<organism evidence="7 8">
    <name type="scientific">Kluyvera cryocrescens</name>
    <name type="common">Kluyvera citrophila</name>
    <dbReference type="NCBI Taxonomy" id="580"/>
    <lineage>
        <taxon>Bacteria</taxon>
        <taxon>Pseudomonadati</taxon>
        <taxon>Pseudomonadota</taxon>
        <taxon>Gammaproteobacteria</taxon>
        <taxon>Enterobacterales</taxon>
        <taxon>Enterobacteriaceae</taxon>
        <taxon>Kluyvera</taxon>
    </lineage>
</organism>
<evidence type="ECO:0000259" key="6">
    <source>
        <dbReference type="SMART" id="SM01266"/>
    </source>
</evidence>
<dbReference type="EMBL" id="JAUEQX010000019">
    <property type="protein sequence ID" value="MDW3779281.1"/>
    <property type="molecule type" value="Genomic_DNA"/>
</dbReference>
<feature type="domain" description="Maltose/galactoside acetyltransferase" evidence="6">
    <location>
        <begin position="6"/>
        <end position="60"/>
    </location>
</feature>
<dbReference type="PANTHER" id="PTHR43017">
    <property type="entry name" value="GALACTOSIDE O-ACETYLTRANSFERASE"/>
    <property type="match status" value="1"/>
</dbReference>
<keyword evidence="2 5" id="KW-0808">Transferase</keyword>
<comment type="caution">
    <text evidence="7">The sequence shown here is derived from an EMBL/GenBank/DDBJ whole genome shotgun (WGS) entry which is preliminary data.</text>
</comment>
<keyword evidence="4 5" id="KW-0012">Acyltransferase</keyword>
<dbReference type="InterPro" id="IPR011004">
    <property type="entry name" value="Trimer_LpxA-like_sf"/>
</dbReference>